<reference evidence="4" key="1">
    <citation type="submission" date="2020-10" db="EMBL/GenBank/DDBJ databases">
        <title>Whole-genome sequence of Luteibacter sp. EIF3.</title>
        <authorList>
            <person name="Friedrich I."/>
            <person name="Hertel R."/>
            <person name="Daniel R."/>
        </authorList>
    </citation>
    <scope>NUCLEOTIDE SEQUENCE</scope>
    <source>
        <strain evidence="4">EIF3</strain>
    </source>
</reference>
<dbReference type="InterPro" id="IPR034122">
    <property type="entry name" value="Retropepsin-like_bacterial"/>
</dbReference>
<dbReference type="SUPFAM" id="SSF50630">
    <property type="entry name" value="Acid proteases"/>
    <property type="match status" value="1"/>
</dbReference>
<feature type="signal peptide" evidence="2">
    <location>
        <begin position="1"/>
        <end position="23"/>
    </location>
</feature>
<evidence type="ECO:0000313" key="4">
    <source>
        <dbReference type="EMBL" id="URL60138.1"/>
    </source>
</evidence>
<accession>A0ABY4T5F4</accession>
<dbReference type="EMBL" id="CP063231">
    <property type="protein sequence ID" value="URL60138.1"/>
    <property type="molecule type" value="Genomic_DNA"/>
</dbReference>
<feature type="domain" description="Peptidase A2" evidence="3">
    <location>
        <begin position="320"/>
        <end position="360"/>
    </location>
</feature>
<dbReference type="Gene3D" id="2.40.70.10">
    <property type="entry name" value="Acid Proteases"/>
    <property type="match status" value="2"/>
</dbReference>
<keyword evidence="2" id="KW-0732">Signal</keyword>
<evidence type="ECO:0000256" key="2">
    <source>
        <dbReference type="SAM" id="SignalP"/>
    </source>
</evidence>
<evidence type="ECO:0000313" key="5">
    <source>
        <dbReference type="Proteomes" id="UP001056681"/>
    </source>
</evidence>
<keyword evidence="5" id="KW-1185">Reference proteome</keyword>
<name>A0ABY4T5F4_9GAMM</name>
<dbReference type="CDD" id="cd05483">
    <property type="entry name" value="retropepsin_like_bacteria"/>
    <property type="match status" value="1"/>
</dbReference>
<dbReference type="PROSITE" id="PS51257">
    <property type="entry name" value="PROKAR_LIPOPROTEIN"/>
    <property type="match status" value="1"/>
</dbReference>
<gene>
    <name evidence="4" type="ORF">IM816_08700</name>
</gene>
<dbReference type="InterPro" id="IPR001969">
    <property type="entry name" value="Aspartic_peptidase_AS"/>
</dbReference>
<keyword evidence="1" id="KW-0378">Hydrolase</keyword>
<dbReference type="InterPro" id="IPR001995">
    <property type="entry name" value="Peptidase_A2_cat"/>
</dbReference>
<dbReference type="RefSeq" id="WP_250340589.1">
    <property type="nucleotide sequence ID" value="NZ_CP063231.1"/>
</dbReference>
<dbReference type="Pfam" id="PF13650">
    <property type="entry name" value="Asp_protease_2"/>
    <property type="match status" value="1"/>
</dbReference>
<dbReference type="Proteomes" id="UP001056681">
    <property type="component" value="Chromosome"/>
</dbReference>
<feature type="chain" id="PRO_5047311969" evidence="2">
    <location>
        <begin position="24"/>
        <end position="430"/>
    </location>
</feature>
<dbReference type="PROSITE" id="PS50175">
    <property type="entry name" value="ASP_PROT_RETROV"/>
    <property type="match status" value="1"/>
</dbReference>
<dbReference type="InterPro" id="IPR021109">
    <property type="entry name" value="Peptidase_aspartic_dom_sf"/>
</dbReference>
<evidence type="ECO:0000256" key="1">
    <source>
        <dbReference type="ARBA" id="ARBA00022801"/>
    </source>
</evidence>
<organism evidence="4 5">
    <name type="scientific">Luteibacter flocculans</name>
    <dbReference type="NCBI Taxonomy" id="2780091"/>
    <lineage>
        <taxon>Bacteria</taxon>
        <taxon>Pseudomonadati</taxon>
        <taxon>Pseudomonadota</taxon>
        <taxon>Gammaproteobacteria</taxon>
        <taxon>Lysobacterales</taxon>
        <taxon>Rhodanobacteraceae</taxon>
        <taxon>Luteibacter</taxon>
    </lineage>
</organism>
<dbReference type="PROSITE" id="PS00141">
    <property type="entry name" value="ASP_PROTEASE"/>
    <property type="match status" value="1"/>
</dbReference>
<sequence length="430" mass="45759">MKTRSLQHVLVMLACAGMPCAMASQTDPVTRTETAFDAWRMDEVSTLLPTLPDTAEGDYMRGLVANRMNDVEASKRFLRRALPALERQHSPRAANALLTLSDDYQKTSSYADQAAVLREAAKHHAKDIGPDAMRGVEDVIALSSALSGSPPQAVSFSGASRLPIRRNPLGTLDVDAVANGIGGSWMLDSGANYSVVSESFAKRLGLSVKGAAGGIGSSTGASVQSKVAIVKEIHLGSATLHNVAVLVVADDQLHIKLPNKEHQITAAFGFPVFQALGRIRFHGDTAISIGPAPIPLDGGVPIYMDGLTPVVLGFTVGERVPLVLDTGASSTSLSSAYWMKVKDRANNWPRSQQPSAGLGGAQRFDVVTQPEWKLILGTDETTLKNVRIETVSRSGPGGPPMFGTVGQDAWANAAGFTVDFQSMRFRIDRN</sequence>
<evidence type="ECO:0000259" key="3">
    <source>
        <dbReference type="PROSITE" id="PS50175"/>
    </source>
</evidence>
<proteinExistence type="predicted"/>
<protein>
    <submittedName>
        <fullName evidence="4">Retropepsin-like domain-containing protein</fullName>
    </submittedName>
</protein>